<dbReference type="InterPro" id="IPR035930">
    <property type="entry name" value="FomD-like_sf"/>
</dbReference>
<feature type="domain" description="DUF402" evidence="2">
    <location>
        <begin position="18"/>
        <end position="153"/>
    </location>
</feature>
<dbReference type="GO" id="GO:0016787">
    <property type="term" value="F:hydrolase activity"/>
    <property type="evidence" value="ECO:0007669"/>
    <property type="project" value="UniProtKB-KW"/>
</dbReference>
<organism evidence="3 4">
    <name type="scientific">Aureibacillus halotolerans</name>
    <dbReference type="NCBI Taxonomy" id="1508390"/>
    <lineage>
        <taxon>Bacteria</taxon>
        <taxon>Bacillati</taxon>
        <taxon>Bacillota</taxon>
        <taxon>Bacilli</taxon>
        <taxon>Bacillales</taxon>
        <taxon>Bacillaceae</taxon>
        <taxon>Aureibacillus</taxon>
    </lineage>
</organism>
<evidence type="ECO:0000313" key="3">
    <source>
        <dbReference type="EMBL" id="TDQ36617.1"/>
    </source>
</evidence>
<comment type="caution">
    <text evidence="3">The sequence shown here is derived from an EMBL/GenBank/DDBJ whole genome shotgun (WGS) entry which is preliminary data.</text>
</comment>
<dbReference type="RefSeq" id="WP_133581653.1">
    <property type="nucleotide sequence ID" value="NZ_SNYJ01000017.1"/>
</dbReference>
<dbReference type="Pfam" id="PF04167">
    <property type="entry name" value="DUF402"/>
    <property type="match status" value="1"/>
</dbReference>
<dbReference type="PANTHER" id="PTHR39159">
    <property type="match status" value="1"/>
</dbReference>
<dbReference type="SUPFAM" id="SSF159234">
    <property type="entry name" value="FomD-like"/>
    <property type="match status" value="1"/>
</dbReference>
<dbReference type="EMBL" id="SNYJ01000017">
    <property type="protein sequence ID" value="TDQ36617.1"/>
    <property type="molecule type" value="Genomic_DNA"/>
</dbReference>
<evidence type="ECO:0000256" key="1">
    <source>
        <dbReference type="ARBA" id="ARBA00022801"/>
    </source>
</evidence>
<dbReference type="Proteomes" id="UP000295632">
    <property type="component" value="Unassembled WGS sequence"/>
</dbReference>
<keyword evidence="1" id="KW-0378">Hydrolase</keyword>
<proteinExistence type="predicted"/>
<keyword evidence="4" id="KW-1185">Reference proteome</keyword>
<dbReference type="PANTHER" id="PTHR39159:SF1">
    <property type="entry name" value="UPF0374 PROTEIN YGAC"/>
    <property type="match status" value="1"/>
</dbReference>
<accession>A0A4V3D4L3</accession>
<protein>
    <recommendedName>
        <fullName evidence="2">DUF402 domain-containing protein</fullName>
    </recommendedName>
</protein>
<dbReference type="AlphaFoldDB" id="A0A4V3D4L3"/>
<gene>
    <name evidence="3" type="ORF">EV213_11781</name>
</gene>
<name>A0A4V3D4L3_9BACI</name>
<dbReference type="InterPro" id="IPR007295">
    <property type="entry name" value="DUF402"/>
</dbReference>
<evidence type="ECO:0000259" key="2">
    <source>
        <dbReference type="Pfam" id="PF04167"/>
    </source>
</evidence>
<evidence type="ECO:0000313" key="4">
    <source>
        <dbReference type="Proteomes" id="UP000295632"/>
    </source>
</evidence>
<dbReference type="InterPro" id="IPR050212">
    <property type="entry name" value="Ntdp-like"/>
</dbReference>
<sequence>MSETIHLNAMKYPDVLHYEWHGERLLQTDEYIAVLCKPGRELIHHTKNNVFTIHNTSLEIFFFKEWCTVAIEFEQGQIVSYYCNVAMPSVLEENKLHFIDLDLDLVKEKNQAWTVVDEDEFEENLLKYKYPLELQEEARNALVRLQEKAKRAEFPFNETVLHTMGIEMHHSFST</sequence>
<dbReference type="Gene3D" id="2.40.380.10">
    <property type="entry name" value="FomD-like"/>
    <property type="match status" value="1"/>
</dbReference>
<dbReference type="OrthoDB" id="2357011at2"/>
<reference evidence="3 4" key="1">
    <citation type="submission" date="2019-03" db="EMBL/GenBank/DDBJ databases">
        <title>Genomic Encyclopedia of Type Strains, Phase IV (KMG-IV): sequencing the most valuable type-strain genomes for metagenomic binning, comparative biology and taxonomic classification.</title>
        <authorList>
            <person name="Goeker M."/>
        </authorList>
    </citation>
    <scope>NUCLEOTIDE SEQUENCE [LARGE SCALE GENOMIC DNA]</scope>
    <source>
        <strain evidence="3 4">DSM 28697</strain>
    </source>
</reference>